<dbReference type="EMBL" id="JAAGWK010000030">
    <property type="protein sequence ID" value="NEL56128.1"/>
    <property type="molecule type" value="Genomic_DNA"/>
</dbReference>
<name>A0A7K3WI16_9ACTN</name>
<evidence type="ECO:0000313" key="2">
    <source>
        <dbReference type="EMBL" id="NEL56128.1"/>
    </source>
</evidence>
<comment type="caution">
    <text evidence="2">The sequence shown here is derived from an EMBL/GenBank/DDBJ whole genome shotgun (WGS) entry which is preliminary data.</text>
</comment>
<evidence type="ECO:0000256" key="1">
    <source>
        <dbReference type="SAM" id="MobiDB-lite"/>
    </source>
</evidence>
<dbReference type="Proteomes" id="UP000470470">
    <property type="component" value="Unassembled WGS sequence"/>
</dbReference>
<accession>A0A7K3WI16</accession>
<organism evidence="2 3">
    <name type="scientific">Goekera deserti</name>
    <dbReference type="NCBI Taxonomy" id="2497753"/>
    <lineage>
        <taxon>Bacteria</taxon>
        <taxon>Bacillati</taxon>
        <taxon>Actinomycetota</taxon>
        <taxon>Actinomycetes</taxon>
        <taxon>Geodermatophilales</taxon>
        <taxon>Geodermatophilaceae</taxon>
        <taxon>Goekera</taxon>
    </lineage>
</organism>
<evidence type="ECO:0000313" key="3">
    <source>
        <dbReference type="Proteomes" id="UP000470470"/>
    </source>
</evidence>
<protein>
    <submittedName>
        <fullName evidence="2">Uncharacterized protein</fullName>
    </submittedName>
</protein>
<keyword evidence="3" id="KW-1185">Reference proteome</keyword>
<feature type="compositionally biased region" description="Basic and acidic residues" evidence="1">
    <location>
        <begin position="19"/>
        <end position="31"/>
    </location>
</feature>
<dbReference type="AlphaFoldDB" id="A0A7K3WI16"/>
<gene>
    <name evidence="2" type="ORF">G1H19_19320</name>
</gene>
<sequence length="65" mass="7032">MSPKSSSMRGKKHPNSAKLTKDKDGKRHVVDPSDDLFAGGAQALEALFGKKDDVDDEGLAQMRAF</sequence>
<feature type="region of interest" description="Disordered" evidence="1">
    <location>
        <begin position="1"/>
        <end position="35"/>
    </location>
</feature>
<dbReference type="RefSeq" id="WP_152727275.1">
    <property type="nucleotide sequence ID" value="NZ_JAABOZ010000001.1"/>
</dbReference>
<reference evidence="2 3" key="1">
    <citation type="submission" date="2020-02" db="EMBL/GenBank/DDBJ databases">
        <title>The whole genome sequence of CPCC 205119.</title>
        <authorList>
            <person name="Jiang Z."/>
        </authorList>
    </citation>
    <scope>NUCLEOTIDE SEQUENCE [LARGE SCALE GENOMIC DNA]</scope>
    <source>
        <strain evidence="2 3">CPCC 205119</strain>
    </source>
</reference>
<proteinExistence type="predicted"/>